<feature type="transmembrane region" description="Helical" evidence="1">
    <location>
        <begin position="70"/>
        <end position="86"/>
    </location>
</feature>
<dbReference type="Proteomes" id="UP000189935">
    <property type="component" value="Chromosome I"/>
</dbReference>
<sequence>MTDPRTQASDGTGRNPIISLVLPCLLIGHFLWNLLTPAHEYAMRSEQRLTMTLDFLLLAGLFGLRRSMPAALFWIALIAGIGLFALRMTSDAGWWTGHLVYSIPPR</sequence>
<keyword evidence="1" id="KW-0472">Membrane</keyword>
<proteinExistence type="predicted"/>
<keyword evidence="1" id="KW-0812">Transmembrane</keyword>
<evidence type="ECO:0000313" key="2">
    <source>
        <dbReference type="EMBL" id="SHJ32668.1"/>
    </source>
</evidence>
<dbReference type="RefSeq" id="WP_079536320.1">
    <property type="nucleotide sequence ID" value="NZ_LT670844.1"/>
</dbReference>
<feature type="transmembrane region" description="Helical" evidence="1">
    <location>
        <begin position="17"/>
        <end position="35"/>
    </location>
</feature>
<dbReference type="AlphaFoldDB" id="A0A1M6IDY3"/>
<organism evidence="2 3">
    <name type="scientific">Bradyrhizobium lablabi</name>
    <dbReference type="NCBI Taxonomy" id="722472"/>
    <lineage>
        <taxon>Bacteria</taxon>
        <taxon>Pseudomonadati</taxon>
        <taxon>Pseudomonadota</taxon>
        <taxon>Alphaproteobacteria</taxon>
        <taxon>Hyphomicrobiales</taxon>
        <taxon>Nitrobacteraceae</taxon>
        <taxon>Bradyrhizobium</taxon>
    </lineage>
</organism>
<accession>A0A1M6IDY3</accession>
<dbReference type="EMBL" id="LT670844">
    <property type="protein sequence ID" value="SHJ32668.1"/>
    <property type="molecule type" value="Genomic_DNA"/>
</dbReference>
<protein>
    <submittedName>
        <fullName evidence="2">Uncharacterized protein</fullName>
    </submittedName>
</protein>
<gene>
    <name evidence="2" type="ORF">SAMN05444159_0321</name>
</gene>
<keyword evidence="1" id="KW-1133">Transmembrane helix</keyword>
<feature type="transmembrane region" description="Helical" evidence="1">
    <location>
        <begin position="47"/>
        <end position="64"/>
    </location>
</feature>
<evidence type="ECO:0000313" key="3">
    <source>
        <dbReference type="Proteomes" id="UP000189935"/>
    </source>
</evidence>
<dbReference type="OrthoDB" id="8419982at2"/>
<reference evidence="2 3" key="1">
    <citation type="submission" date="2016-11" db="EMBL/GenBank/DDBJ databases">
        <authorList>
            <person name="Jaros S."/>
            <person name="Januszkiewicz K."/>
            <person name="Wedrychowicz H."/>
        </authorList>
    </citation>
    <scope>NUCLEOTIDE SEQUENCE [LARGE SCALE GENOMIC DNA]</scope>
    <source>
        <strain evidence="2 3">GAS499</strain>
    </source>
</reference>
<name>A0A1M6IDY3_9BRAD</name>
<evidence type="ECO:0000256" key="1">
    <source>
        <dbReference type="SAM" id="Phobius"/>
    </source>
</evidence>